<keyword evidence="4" id="KW-0067">ATP-binding</keyword>
<dbReference type="PROSITE" id="PS00455">
    <property type="entry name" value="AMP_BINDING"/>
    <property type="match status" value="1"/>
</dbReference>
<dbReference type="NCBIfam" id="NF002937">
    <property type="entry name" value="PRK03584.1"/>
    <property type="match status" value="1"/>
</dbReference>
<reference evidence="7" key="1">
    <citation type="submission" date="2018-05" db="EMBL/GenBank/DDBJ databases">
        <authorList>
            <person name="Lanie J.A."/>
            <person name="Ng W.-L."/>
            <person name="Kazmierczak K.M."/>
            <person name="Andrzejewski T.M."/>
            <person name="Davidsen T.M."/>
            <person name="Wayne K.J."/>
            <person name="Tettelin H."/>
            <person name="Glass J.I."/>
            <person name="Rusch D."/>
            <person name="Podicherti R."/>
            <person name="Tsui H.-C.T."/>
            <person name="Winkler M.E."/>
        </authorList>
    </citation>
    <scope>NUCLEOTIDE SEQUENCE</scope>
</reference>
<evidence type="ECO:0000259" key="6">
    <source>
        <dbReference type="Pfam" id="PF13193"/>
    </source>
</evidence>
<accession>A0A381N6N5</accession>
<evidence type="ECO:0000256" key="4">
    <source>
        <dbReference type="ARBA" id="ARBA00022840"/>
    </source>
</evidence>
<feature type="domain" description="AMP-dependent synthetase/ligase" evidence="5">
    <location>
        <begin position="121"/>
        <end position="494"/>
    </location>
</feature>
<keyword evidence="3" id="KW-0547">Nucleotide-binding</keyword>
<dbReference type="GO" id="GO:0005524">
    <property type="term" value="F:ATP binding"/>
    <property type="evidence" value="ECO:0007669"/>
    <property type="project" value="UniProtKB-KW"/>
</dbReference>
<dbReference type="Pfam" id="PF00501">
    <property type="entry name" value="AMP-binding"/>
    <property type="match status" value="1"/>
</dbReference>
<gene>
    <name evidence="7" type="ORF">METZ01_LOCUS2162</name>
</gene>
<proteinExistence type="inferred from homology"/>
<evidence type="ECO:0000256" key="1">
    <source>
        <dbReference type="ARBA" id="ARBA00006432"/>
    </source>
</evidence>
<dbReference type="SUPFAM" id="SSF56801">
    <property type="entry name" value="Acetyl-CoA synthetase-like"/>
    <property type="match status" value="1"/>
</dbReference>
<dbReference type="Pfam" id="PF13193">
    <property type="entry name" value="AMP-binding_C"/>
    <property type="match status" value="1"/>
</dbReference>
<dbReference type="InterPro" id="IPR005914">
    <property type="entry name" value="Acac_CoA_synth"/>
</dbReference>
<dbReference type="PANTHER" id="PTHR42921:SF1">
    <property type="entry name" value="ACETOACETYL-COA SYNTHETASE"/>
    <property type="match status" value="1"/>
</dbReference>
<dbReference type="Gene3D" id="3.40.50.12780">
    <property type="entry name" value="N-terminal domain of ligase-like"/>
    <property type="match status" value="1"/>
</dbReference>
<dbReference type="GO" id="GO:0030729">
    <property type="term" value="F:acetoacetate-CoA ligase activity"/>
    <property type="evidence" value="ECO:0007669"/>
    <property type="project" value="InterPro"/>
</dbReference>
<comment type="similarity">
    <text evidence="1">Belongs to the ATP-dependent AMP-binding enzyme family.</text>
</comment>
<dbReference type="InterPro" id="IPR042099">
    <property type="entry name" value="ANL_N_sf"/>
</dbReference>
<dbReference type="InterPro" id="IPR020845">
    <property type="entry name" value="AMP-binding_CS"/>
</dbReference>
<evidence type="ECO:0000256" key="3">
    <source>
        <dbReference type="ARBA" id="ARBA00022741"/>
    </source>
</evidence>
<evidence type="ECO:0000256" key="2">
    <source>
        <dbReference type="ARBA" id="ARBA00022598"/>
    </source>
</evidence>
<dbReference type="GO" id="GO:0006629">
    <property type="term" value="P:lipid metabolic process"/>
    <property type="evidence" value="ECO:0007669"/>
    <property type="project" value="InterPro"/>
</dbReference>
<organism evidence="7">
    <name type="scientific">marine metagenome</name>
    <dbReference type="NCBI Taxonomy" id="408172"/>
    <lineage>
        <taxon>unclassified sequences</taxon>
        <taxon>metagenomes</taxon>
        <taxon>ecological metagenomes</taxon>
    </lineage>
</organism>
<name>A0A381N6N5_9ZZZZ</name>
<dbReference type="AlphaFoldDB" id="A0A381N6N5"/>
<sequence>MGPYTDAAARFCSNQDGGYREQRIFDLGGIVSQPLWTPTAARRESTNLWAFAEQVGVSLGAGSYDDLHRWSIQESGEFWRAVWNFAEGIGDLGNVDFEKGAGSSSRFFPDASINLAENYLKRSDDEIAISYRGENVVERDLSFGELRGAVGRVQRALQSEGVQSGDRVATLLPNGPEAVIVFLAAASIGAIYSSTSPDFGSAGVLDRFGQITPKILVATDCYFYSGVRHDITNKVVEVANGLPSLQRLVMVGYGDRELDISLVPNSVGFDEWTSGSLNVEPVFVRSSFDHPIYVLYSSGTTGKPKCIVHRAGGVLLKHWSEQLLHCDLRAGDRLMYFTTTGWMMWNWLVAGLACDVSLVLYDGSPFHPGPSRLFDIADELGPRLFGVSAKYIEATMKEGLRPRDTHTLASVETVTSTGSPLAPEGFDWVYQNLKSDVHLASFSGGTDICGCFVIGDPTGPVHRGEIQVPALGMDVAVFDDLGNRLSEGKQGELVCCNAFPSMPLEFWDDPEGIKYHDAYFARFPGVWHHGDFAEWTSDGGMIISGRSDATLNPGGVRIGTAEIYRQVDLIDEVLESIVIGQQIESDTRVVLFVRLREGLDLDDELTQRIRAQIRLGASPRHVPAVVAQVPSIPRTRSGKLVELAVRDAVHGRLVTNVEAIDDPEALNYFRDHPALA</sequence>
<feature type="domain" description="AMP-binding enzyme C-terminal" evidence="6">
    <location>
        <begin position="571"/>
        <end position="639"/>
    </location>
</feature>
<dbReference type="EMBL" id="UINC01000111">
    <property type="protein sequence ID" value="SUZ49308.1"/>
    <property type="molecule type" value="Genomic_DNA"/>
</dbReference>
<evidence type="ECO:0000313" key="7">
    <source>
        <dbReference type="EMBL" id="SUZ49308.1"/>
    </source>
</evidence>
<evidence type="ECO:0000259" key="5">
    <source>
        <dbReference type="Pfam" id="PF00501"/>
    </source>
</evidence>
<dbReference type="InterPro" id="IPR045851">
    <property type="entry name" value="AMP-bd_C_sf"/>
</dbReference>
<dbReference type="InterPro" id="IPR000873">
    <property type="entry name" value="AMP-dep_synth/lig_dom"/>
</dbReference>
<protein>
    <recommendedName>
        <fullName evidence="8">AMP-dependent synthetase/ligase domain-containing protein</fullName>
    </recommendedName>
</protein>
<dbReference type="Gene3D" id="3.30.300.30">
    <property type="match status" value="1"/>
</dbReference>
<dbReference type="InterPro" id="IPR025110">
    <property type="entry name" value="AMP-bd_C"/>
</dbReference>
<dbReference type="PANTHER" id="PTHR42921">
    <property type="entry name" value="ACETOACETYL-COA SYNTHETASE"/>
    <property type="match status" value="1"/>
</dbReference>
<dbReference type="NCBIfam" id="TIGR01217">
    <property type="entry name" value="ac_ac_CoA_syn"/>
    <property type="match status" value="1"/>
</dbReference>
<evidence type="ECO:0008006" key="8">
    <source>
        <dbReference type="Google" id="ProtNLM"/>
    </source>
</evidence>
<keyword evidence="2" id="KW-0436">Ligase</keyword>